<evidence type="ECO:0000313" key="4">
    <source>
        <dbReference type="Proteomes" id="UP000295499"/>
    </source>
</evidence>
<keyword evidence="1" id="KW-0812">Transmembrane</keyword>
<dbReference type="SUPFAM" id="SSF47413">
    <property type="entry name" value="lambda repressor-like DNA-binding domains"/>
    <property type="match status" value="1"/>
</dbReference>
<organism evidence="3 4">
    <name type="scientific">Pedobacter duraquae</name>
    <dbReference type="NCBI Taxonomy" id="425511"/>
    <lineage>
        <taxon>Bacteria</taxon>
        <taxon>Pseudomonadati</taxon>
        <taxon>Bacteroidota</taxon>
        <taxon>Sphingobacteriia</taxon>
        <taxon>Sphingobacteriales</taxon>
        <taxon>Sphingobacteriaceae</taxon>
        <taxon>Pedobacter</taxon>
    </lineage>
</organism>
<dbReference type="Proteomes" id="UP000295499">
    <property type="component" value="Unassembled WGS sequence"/>
</dbReference>
<dbReference type="GO" id="GO:0003677">
    <property type="term" value="F:DNA binding"/>
    <property type="evidence" value="ECO:0007669"/>
    <property type="project" value="InterPro"/>
</dbReference>
<dbReference type="Pfam" id="PF01381">
    <property type="entry name" value="HTH_3"/>
    <property type="match status" value="1"/>
</dbReference>
<dbReference type="AlphaFoldDB" id="A0A4R6IPQ2"/>
<feature type="transmembrane region" description="Helical" evidence="1">
    <location>
        <begin position="94"/>
        <end position="113"/>
    </location>
</feature>
<dbReference type="InterPro" id="IPR001387">
    <property type="entry name" value="Cro/C1-type_HTH"/>
</dbReference>
<dbReference type="EMBL" id="SNWM01000001">
    <property type="protein sequence ID" value="TDO23925.1"/>
    <property type="molecule type" value="Genomic_DNA"/>
</dbReference>
<comment type="caution">
    <text evidence="3">The sequence shown here is derived from an EMBL/GenBank/DDBJ whole genome shotgun (WGS) entry which is preliminary data.</text>
</comment>
<name>A0A4R6IPQ2_9SPHI</name>
<dbReference type="PROSITE" id="PS50943">
    <property type="entry name" value="HTH_CROC1"/>
    <property type="match status" value="1"/>
</dbReference>
<protein>
    <submittedName>
        <fullName evidence="3">Helix-turn-helix protein</fullName>
    </submittedName>
</protein>
<evidence type="ECO:0000256" key="1">
    <source>
        <dbReference type="SAM" id="Phobius"/>
    </source>
</evidence>
<dbReference type="InterPro" id="IPR010982">
    <property type="entry name" value="Lambda_DNA-bd_dom_sf"/>
</dbReference>
<gene>
    <name evidence="3" type="ORF">CLV32_0211</name>
</gene>
<evidence type="ECO:0000259" key="2">
    <source>
        <dbReference type="PROSITE" id="PS50943"/>
    </source>
</evidence>
<dbReference type="RefSeq" id="WP_133551491.1">
    <property type="nucleotide sequence ID" value="NZ_SNWM01000001.1"/>
</dbReference>
<proteinExistence type="predicted"/>
<dbReference type="Gene3D" id="1.10.260.40">
    <property type="entry name" value="lambda repressor-like DNA-binding domains"/>
    <property type="match status" value="1"/>
</dbReference>
<sequence>MVNHTEKETISRIIKERRLAKGYSQQELAQLCLLNLRSVQRIEKAEVLPRSYTLKLLAEMLDIDPEELIYRPEIQGSTAEEESFMTKLNLPGKIILTCSTALLFFILAVAYLSQSASFPETTFELFLFIGALLIFYTGIAWKIWA</sequence>
<accession>A0A4R6IPQ2</accession>
<keyword evidence="1" id="KW-1133">Transmembrane helix</keyword>
<dbReference type="SMART" id="SM00530">
    <property type="entry name" value="HTH_XRE"/>
    <property type="match status" value="1"/>
</dbReference>
<keyword evidence="1" id="KW-0472">Membrane</keyword>
<feature type="domain" description="HTH cro/C1-type" evidence="2">
    <location>
        <begin position="14"/>
        <end position="68"/>
    </location>
</feature>
<evidence type="ECO:0000313" key="3">
    <source>
        <dbReference type="EMBL" id="TDO23925.1"/>
    </source>
</evidence>
<feature type="transmembrane region" description="Helical" evidence="1">
    <location>
        <begin position="125"/>
        <end position="144"/>
    </location>
</feature>
<dbReference type="CDD" id="cd00093">
    <property type="entry name" value="HTH_XRE"/>
    <property type="match status" value="1"/>
</dbReference>
<reference evidence="3 4" key="1">
    <citation type="submission" date="2019-03" db="EMBL/GenBank/DDBJ databases">
        <title>Genomic Encyclopedia of Archaeal and Bacterial Type Strains, Phase II (KMG-II): from individual species to whole genera.</title>
        <authorList>
            <person name="Goeker M."/>
        </authorList>
    </citation>
    <scope>NUCLEOTIDE SEQUENCE [LARGE SCALE GENOMIC DNA]</scope>
    <source>
        <strain evidence="3 4">DSM 19034</strain>
    </source>
</reference>
<keyword evidence="4" id="KW-1185">Reference proteome</keyword>
<dbReference type="OrthoDB" id="1357763at2"/>